<name>A0A972FSR7_9FLAO</name>
<keyword evidence="2" id="KW-1133">Transmembrane helix</keyword>
<dbReference type="Proteomes" id="UP000712080">
    <property type="component" value="Unassembled WGS sequence"/>
</dbReference>
<dbReference type="InterPro" id="IPR010559">
    <property type="entry name" value="Sig_transdc_His_kin_internal"/>
</dbReference>
<evidence type="ECO:0000259" key="3">
    <source>
        <dbReference type="Pfam" id="PF06580"/>
    </source>
</evidence>
<keyword evidence="5" id="KW-1185">Reference proteome</keyword>
<keyword evidence="2" id="KW-0472">Membrane</keyword>
<proteinExistence type="predicted"/>
<feature type="transmembrane region" description="Helical" evidence="2">
    <location>
        <begin position="70"/>
        <end position="92"/>
    </location>
</feature>
<dbReference type="InterPro" id="IPR036890">
    <property type="entry name" value="HATPase_C_sf"/>
</dbReference>
<dbReference type="GO" id="GO:0000155">
    <property type="term" value="F:phosphorelay sensor kinase activity"/>
    <property type="evidence" value="ECO:0007669"/>
    <property type="project" value="InterPro"/>
</dbReference>
<comment type="caution">
    <text evidence="4">The sequence shown here is derived from an EMBL/GenBank/DDBJ whole genome shotgun (WGS) entry which is preliminary data.</text>
</comment>
<evidence type="ECO:0000256" key="1">
    <source>
        <dbReference type="SAM" id="Coils"/>
    </source>
</evidence>
<organism evidence="4 5">
    <name type="scientific">Flavobacterium silvaticum</name>
    <dbReference type="NCBI Taxonomy" id="1852020"/>
    <lineage>
        <taxon>Bacteria</taxon>
        <taxon>Pseudomonadati</taxon>
        <taxon>Bacteroidota</taxon>
        <taxon>Flavobacteriia</taxon>
        <taxon>Flavobacteriales</taxon>
        <taxon>Flavobacteriaceae</taxon>
        <taxon>Flavobacterium</taxon>
    </lineage>
</organism>
<reference evidence="4" key="1">
    <citation type="submission" date="2020-02" db="EMBL/GenBank/DDBJ databases">
        <title>Flavobacterium sp. genome.</title>
        <authorList>
            <person name="Jung H.S."/>
            <person name="Baek J.H."/>
            <person name="Jeon C.O."/>
        </authorList>
    </citation>
    <scope>NUCLEOTIDE SEQUENCE</scope>
    <source>
        <strain evidence="4">SE-s28</strain>
    </source>
</reference>
<keyword evidence="1" id="KW-0175">Coiled coil</keyword>
<gene>
    <name evidence="4" type="ORF">G6047_07150</name>
</gene>
<dbReference type="PANTHER" id="PTHR34220:SF7">
    <property type="entry name" value="SENSOR HISTIDINE KINASE YPDA"/>
    <property type="match status" value="1"/>
</dbReference>
<feature type="coiled-coil region" evidence="1">
    <location>
        <begin position="136"/>
        <end position="163"/>
    </location>
</feature>
<evidence type="ECO:0000313" key="4">
    <source>
        <dbReference type="EMBL" id="NMH27803.1"/>
    </source>
</evidence>
<dbReference type="RefSeq" id="WP_169526820.1">
    <property type="nucleotide sequence ID" value="NZ_JAAMPU010000103.1"/>
</dbReference>
<feature type="transmembrane region" description="Helical" evidence="2">
    <location>
        <begin position="36"/>
        <end position="58"/>
    </location>
</feature>
<dbReference type="EMBL" id="JAAMPU010000103">
    <property type="protein sequence ID" value="NMH27803.1"/>
    <property type="molecule type" value="Genomic_DNA"/>
</dbReference>
<dbReference type="Pfam" id="PF06580">
    <property type="entry name" value="His_kinase"/>
    <property type="match status" value="1"/>
</dbReference>
<protein>
    <recommendedName>
        <fullName evidence="3">Signal transduction histidine kinase internal region domain-containing protein</fullName>
    </recommendedName>
</protein>
<dbReference type="SUPFAM" id="SSF55874">
    <property type="entry name" value="ATPase domain of HSP90 chaperone/DNA topoisomerase II/histidine kinase"/>
    <property type="match status" value="1"/>
</dbReference>
<dbReference type="PANTHER" id="PTHR34220">
    <property type="entry name" value="SENSOR HISTIDINE KINASE YPDA"/>
    <property type="match status" value="1"/>
</dbReference>
<dbReference type="GO" id="GO:0016020">
    <property type="term" value="C:membrane"/>
    <property type="evidence" value="ECO:0007669"/>
    <property type="project" value="InterPro"/>
</dbReference>
<dbReference type="InterPro" id="IPR050640">
    <property type="entry name" value="Bact_2-comp_sensor_kinase"/>
</dbReference>
<evidence type="ECO:0000313" key="5">
    <source>
        <dbReference type="Proteomes" id="UP000712080"/>
    </source>
</evidence>
<evidence type="ECO:0000256" key="2">
    <source>
        <dbReference type="SAM" id="Phobius"/>
    </source>
</evidence>
<keyword evidence="2" id="KW-0812">Transmembrane</keyword>
<feature type="transmembrane region" description="Helical" evidence="2">
    <location>
        <begin position="112"/>
        <end position="132"/>
    </location>
</feature>
<sequence length="333" mass="38457">MKNISLKRGILLSLVVSFLATSPRIMRPGAEHVSYIFMHLIYLWLLSFVFWMLSRYAINGNRRILKVTVLLIASGFISYFYHKIAAYFFVSFSHIYADFPFMDQLPLRKKQIALFARGIALSGVILFVEYYFKILFEKQRASIEIEQLRKEKLEAQLDSLRQQISPHFLFNSLSTLQSMVPDAAVRKYILQLSQVYRYLLAFNENHLATLREELEFIEAYLYILKERFEDGLQVEISIDENLMDKKLPPLVLQLLVENAIKHNVVSLEEPLRISIISSGENLSVSNKIKPRISAEPGTGKGLQNISTRYQLLSDKEINILDGPTDFTVNIPLL</sequence>
<feature type="domain" description="Signal transduction histidine kinase internal region" evidence="3">
    <location>
        <begin position="155"/>
        <end position="231"/>
    </location>
</feature>
<accession>A0A972FSR7</accession>
<dbReference type="AlphaFoldDB" id="A0A972FSR7"/>